<sequence>MLLLPRRGLLARAQPDHDIADAHRSTGLERHVARHAVALVEQSERRDALRHRRRAKARVDAATDIDRNDIGSAGVGVERGLGSRLLRRRGGLGRAAGGYRQRRQHHAHQRAANHASGVQAS</sequence>
<dbReference type="EMBL" id="BNAQ01000001">
    <property type="protein sequence ID" value="GHH12470.1"/>
    <property type="molecule type" value="Genomic_DNA"/>
</dbReference>
<proteinExistence type="predicted"/>
<accession>A0ABQ3LD21</accession>
<gene>
    <name evidence="2" type="ORF">GCM10008023_12670</name>
</gene>
<protein>
    <submittedName>
        <fullName evidence="2">Uncharacterized protein</fullName>
    </submittedName>
</protein>
<feature type="region of interest" description="Disordered" evidence="1">
    <location>
        <begin position="92"/>
        <end position="121"/>
    </location>
</feature>
<name>A0ABQ3LD21_9SPHN</name>
<evidence type="ECO:0000313" key="2">
    <source>
        <dbReference type="EMBL" id="GHH12470.1"/>
    </source>
</evidence>
<evidence type="ECO:0000313" key="3">
    <source>
        <dbReference type="Proteomes" id="UP000652430"/>
    </source>
</evidence>
<comment type="caution">
    <text evidence="2">The sequence shown here is derived from an EMBL/GenBank/DDBJ whole genome shotgun (WGS) entry which is preliminary data.</text>
</comment>
<evidence type="ECO:0000256" key="1">
    <source>
        <dbReference type="SAM" id="MobiDB-lite"/>
    </source>
</evidence>
<organism evidence="2 3">
    <name type="scientific">Sphingomonas glacialis</name>
    <dbReference type="NCBI Taxonomy" id="658225"/>
    <lineage>
        <taxon>Bacteria</taxon>
        <taxon>Pseudomonadati</taxon>
        <taxon>Pseudomonadota</taxon>
        <taxon>Alphaproteobacteria</taxon>
        <taxon>Sphingomonadales</taxon>
        <taxon>Sphingomonadaceae</taxon>
        <taxon>Sphingomonas</taxon>
    </lineage>
</organism>
<keyword evidence="3" id="KW-1185">Reference proteome</keyword>
<feature type="compositionally biased region" description="Basic residues" evidence="1">
    <location>
        <begin position="100"/>
        <end position="111"/>
    </location>
</feature>
<reference evidence="3" key="1">
    <citation type="journal article" date="2019" name="Int. J. Syst. Evol. Microbiol.">
        <title>The Global Catalogue of Microorganisms (GCM) 10K type strain sequencing project: providing services to taxonomists for standard genome sequencing and annotation.</title>
        <authorList>
            <consortium name="The Broad Institute Genomics Platform"/>
            <consortium name="The Broad Institute Genome Sequencing Center for Infectious Disease"/>
            <person name="Wu L."/>
            <person name="Ma J."/>
        </authorList>
    </citation>
    <scope>NUCLEOTIDE SEQUENCE [LARGE SCALE GENOMIC DNA]</scope>
    <source>
        <strain evidence="3">CGMCC 1.8957</strain>
    </source>
</reference>
<dbReference type="Proteomes" id="UP000652430">
    <property type="component" value="Unassembled WGS sequence"/>
</dbReference>